<dbReference type="EMBL" id="AP003373">
    <property type="protein sequence ID" value="BAD82201.1"/>
    <property type="molecule type" value="Genomic_DNA"/>
</dbReference>
<organism evidence="2">
    <name type="scientific">Oryza sativa subsp. japonica</name>
    <name type="common">Rice</name>
    <dbReference type="NCBI Taxonomy" id="39947"/>
    <lineage>
        <taxon>Eukaryota</taxon>
        <taxon>Viridiplantae</taxon>
        <taxon>Streptophyta</taxon>
        <taxon>Embryophyta</taxon>
        <taxon>Tracheophyta</taxon>
        <taxon>Spermatophyta</taxon>
        <taxon>Magnoliopsida</taxon>
        <taxon>Liliopsida</taxon>
        <taxon>Poales</taxon>
        <taxon>Poaceae</taxon>
        <taxon>BOP clade</taxon>
        <taxon>Oryzoideae</taxon>
        <taxon>Oryzeae</taxon>
        <taxon>Oryzinae</taxon>
        <taxon>Oryza</taxon>
        <taxon>Oryza sativa</taxon>
    </lineage>
</organism>
<dbReference type="Proteomes" id="UP000817658">
    <property type="component" value="Chromosome 1"/>
</dbReference>
<evidence type="ECO:0000313" key="2">
    <source>
        <dbReference type="EMBL" id="BAD82201.1"/>
    </source>
</evidence>
<feature type="region of interest" description="Disordered" evidence="1">
    <location>
        <begin position="83"/>
        <end position="105"/>
    </location>
</feature>
<accession>Q5N8K5</accession>
<gene>
    <name evidence="2" type="primary">OJ1116_H09.26</name>
</gene>
<proteinExistence type="predicted"/>
<feature type="compositionally biased region" description="Basic residues" evidence="1">
    <location>
        <begin position="85"/>
        <end position="98"/>
    </location>
</feature>
<protein>
    <submittedName>
        <fullName evidence="2">Uncharacterized protein OJ1116_H09.26</fullName>
    </submittedName>
</protein>
<dbReference type="AlphaFoldDB" id="Q5N8K5"/>
<name>Q5N8K5_ORYSJ</name>
<sequence>MPLAPSKLWQVATGDDLECVGATREATQPLPQHHPSLPSFRLATARAGCRKPCGRKDGGGGAFSPKVAALALALTYLRGGDSGAGRRRGGGGAGRRRAQTTWRGGAAGSGVCCADLARGRPSPDPRRQGGGCGCAEPARARLWRGRTEAKAAWLGRAETVVQLCGSGGAGAEVEARERAGWCGAGGRRSRRRPWCVEVRSRCWCSATRLPGVEAVAGAAGGEASGPVRRDRWQRAETGQRGAPVQWCLRSGGGFGWRWSNGTCVVDRQVVDGG</sequence>
<evidence type="ECO:0000256" key="1">
    <source>
        <dbReference type="SAM" id="MobiDB-lite"/>
    </source>
</evidence>
<reference evidence="2" key="1">
    <citation type="journal article" date="2002" name="Nature">
        <title>The genome sequence and structure of rice chromosome 1.</title>
        <authorList>
            <person name="Sasaki T."/>
            <person name="Matsumoto T."/>
            <person name="Yamamoto K."/>
            <person name="Sakata K."/>
            <person name="Baba T."/>
            <person name="Katayose Y."/>
            <person name="Wu J."/>
            <person name="Niimura Y."/>
            <person name="Cheng Z."/>
            <person name="Nagamura Y."/>
            <person name="Antonio B.A."/>
            <person name="Kanamori H."/>
            <person name="Hosokawa S."/>
            <person name="Masukawa M."/>
            <person name="Arikawa K."/>
            <person name="Chiden Y."/>
            <person name="Hayashi M."/>
            <person name="Okamoto M."/>
            <person name="Ando T."/>
            <person name="Aoki H."/>
            <person name="Arita K."/>
            <person name="Hamada M."/>
            <person name="Harada C."/>
            <person name="Hijishita S."/>
            <person name="Honda M."/>
            <person name="Ichikawa Y."/>
            <person name="Idonuma A."/>
            <person name="Iijima M."/>
            <person name="Ikeda M."/>
            <person name="Ikeno M."/>
            <person name="Itoh S."/>
            <person name="Itoh T."/>
            <person name="Itoh Y."/>
            <person name="Itoh Y."/>
            <person name="Iwabuchi A."/>
            <person name="Kamiya K."/>
            <person name="Karasawa W."/>
            <person name="Katagiri S."/>
            <person name="Kikuta A."/>
            <person name="Kobayashi N."/>
            <person name="Kono I."/>
            <person name="Machita K."/>
            <person name="Maehara T."/>
            <person name="Mizuno H."/>
            <person name="Mizubayashi T."/>
            <person name="Mukai Y."/>
            <person name="Nagasaki H."/>
            <person name="Nakashima M."/>
            <person name="Nakama Y."/>
            <person name="Nakamichi Y."/>
            <person name="Nakamura M."/>
            <person name="Namiki N."/>
            <person name="Negishi M."/>
            <person name="Ohta I."/>
            <person name="Ono N."/>
            <person name="Saji S."/>
            <person name="Sakai K."/>
            <person name="Shibata M."/>
            <person name="Shimokawa T."/>
            <person name="Shomura A."/>
            <person name="Song J."/>
            <person name="Takazaki Y."/>
            <person name="Terasawa K."/>
            <person name="Tsuji K."/>
            <person name="Waki K."/>
            <person name="Yamagata H."/>
            <person name="Yamane H."/>
            <person name="Yoshiki S."/>
            <person name="Yoshihara R."/>
            <person name="Yukawa K."/>
            <person name="Zhong H."/>
            <person name="Iwama H."/>
            <person name="Endo T."/>
            <person name="Ito H."/>
            <person name="Hahn J.H."/>
            <person name="Kim H.I."/>
            <person name="Eun M.Y."/>
            <person name="Yano M."/>
            <person name="Jiang J."/>
            <person name="Gojobori T."/>
        </authorList>
    </citation>
    <scope>NUCLEOTIDE SEQUENCE [LARGE SCALE GENOMIC DNA]</scope>
</reference>